<comment type="similarity">
    <text evidence="1">Belongs to the RutC family.</text>
</comment>
<organism evidence="3 4">
    <name type="scientific">Niveispirillum cyanobacteriorum</name>
    <dbReference type="NCBI Taxonomy" id="1612173"/>
    <lineage>
        <taxon>Bacteria</taxon>
        <taxon>Pseudomonadati</taxon>
        <taxon>Pseudomonadota</taxon>
        <taxon>Alphaproteobacteria</taxon>
        <taxon>Rhodospirillales</taxon>
        <taxon>Azospirillaceae</taxon>
        <taxon>Niveispirillum</taxon>
    </lineage>
</organism>
<dbReference type="AlphaFoldDB" id="A0A2K9NAA0"/>
<dbReference type="GO" id="GO:0005829">
    <property type="term" value="C:cytosol"/>
    <property type="evidence" value="ECO:0007669"/>
    <property type="project" value="TreeGrafter"/>
</dbReference>
<accession>A0A2K9NAA0</accession>
<dbReference type="InterPro" id="IPR035959">
    <property type="entry name" value="RutC-like_sf"/>
</dbReference>
<dbReference type="KEGG" id="ncb:C0V82_06985"/>
<name>A0A2K9NAA0_9PROT</name>
<feature type="signal peptide" evidence="2">
    <location>
        <begin position="1"/>
        <end position="26"/>
    </location>
</feature>
<dbReference type="SUPFAM" id="SSF55298">
    <property type="entry name" value="YjgF-like"/>
    <property type="match status" value="1"/>
</dbReference>
<evidence type="ECO:0008006" key="5">
    <source>
        <dbReference type="Google" id="ProtNLM"/>
    </source>
</evidence>
<proteinExistence type="inferred from homology"/>
<protein>
    <recommendedName>
        <fullName evidence="5">RidA family protein</fullName>
    </recommendedName>
</protein>
<dbReference type="PANTHER" id="PTHR11803:SF58">
    <property type="entry name" value="PROTEIN HMF1-RELATED"/>
    <property type="match status" value="1"/>
</dbReference>
<evidence type="ECO:0000256" key="1">
    <source>
        <dbReference type="ARBA" id="ARBA00010552"/>
    </source>
</evidence>
<dbReference type="EMBL" id="CP025611">
    <property type="protein sequence ID" value="AUN29999.1"/>
    <property type="molecule type" value="Genomic_DNA"/>
</dbReference>
<evidence type="ECO:0000256" key="2">
    <source>
        <dbReference type="SAM" id="SignalP"/>
    </source>
</evidence>
<keyword evidence="4" id="KW-1185">Reference proteome</keyword>
<gene>
    <name evidence="3" type="ORF">C0V82_06985</name>
</gene>
<dbReference type="Pfam" id="PF01042">
    <property type="entry name" value="Ribonuc_L-PSP"/>
    <property type="match status" value="1"/>
</dbReference>
<sequence length="167" mass="18039">MECVMMKRGFALALLACGLSCLPALAGARNEATVIMPDDERVKALFTEWGFSDAVVTGDTVYLSGVVAALRPGETDLKLAYTRAMDRLGIILGRAGVTWDDVVEMTTYHTDIPGQMPAFKEVKHLYVKAPFPAWTAIGITRLVPDNGITEIKLVAKLPKKKDGSGTP</sequence>
<evidence type="ECO:0000313" key="3">
    <source>
        <dbReference type="EMBL" id="AUN29999.1"/>
    </source>
</evidence>
<reference evidence="3 4" key="1">
    <citation type="submission" date="2017-12" db="EMBL/GenBank/DDBJ databases">
        <title>Genomes of bacteria within cyanobacterial aggregates.</title>
        <authorList>
            <person name="Cai H."/>
        </authorList>
    </citation>
    <scope>NUCLEOTIDE SEQUENCE [LARGE SCALE GENOMIC DNA]</scope>
    <source>
        <strain evidence="3 4">TH16</strain>
    </source>
</reference>
<dbReference type="GO" id="GO:0019239">
    <property type="term" value="F:deaminase activity"/>
    <property type="evidence" value="ECO:0007669"/>
    <property type="project" value="TreeGrafter"/>
</dbReference>
<dbReference type="Gene3D" id="3.30.1330.40">
    <property type="entry name" value="RutC-like"/>
    <property type="match status" value="1"/>
</dbReference>
<evidence type="ECO:0000313" key="4">
    <source>
        <dbReference type="Proteomes" id="UP000234752"/>
    </source>
</evidence>
<feature type="chain" id="PRO_5014655798" description="RidA family protein" evidence="2">
    <location>
        <begin position="27"/>
        <end position="167"/>
    </location>
</feature>
<keyword evidence="2" id="KW-0732">Signal</keyword>
<dbReference type="Proteomes" id="UP000234752">
    <property type="component" value="Chromosome eg_1"/>
</dbReference>
<dbReference type="InterPro" id="IPR006175">
    <property type="entry name" value="YjgF/YER057c/UK114"/>
</dbReference>
<dbReference type="PANTHER" id="PTHR11803">
    <property type="entry name" value="2-IMINOBUTANOATE/2-IMINOPROPANOATE DEAMINASE RIDA"/>
    <property type="match status" value="1"/>
</dbReference>